<proteinExistence type="predicted"/>
<organism evidence="2 3">
    <name type="scientific">Symbiodinium pilosum</name>
    <name type="common">Dinoflagellate</name>
    <dbReference type="NCBI Taxonomy" id="2952"/>
    <lineage>
        <taxon>Eukaryota</taxon>
        <taxon>Sar</taxon>
        <taxon>Alveolata</taxon>
        <taxon>Dinophyceae</taxon>
        <taxon>Suessiales</taxon>
        <taxon>Symbiodiniaceae</taxon>
        <taxon>Symbiodinium</taxon>
    </lineage>
</organism>
<dbReference type="AlphaFoldDB" id="A0A812YQ58"/>
<sequence length="104" mass="11499">DEGLQTQDPLDIGDDADGTDSDDEVISLSDDEVQDGELDELDKLLGINEDDDQDEHAFPGDDATLFYDAETMRAAEPENLPPTTRDLDFGEKTPSKKDKQQIVE</sequence>
<dbReference type="Proteomes" id="UP000649617">
    <property type="component" value="Unassembled WGS sequence"/>
</dbReference>
<evidence type="ECO:0000313" key="3">
    <source>
        <dbReference type="Proteomes" id="UP000649617"/>
    </source>
</evidence>
<name>A0A812YQ58_SYMPI</name>
<feature type="non-terminal residue" evidence="2">
    <location>
        <position position="1"/>
    </location>
</feature>
<comment type="caution">
    <text evidence="2">The sequence shown here is derived from an EMBL/GenBank/DDBJ whole genome shotgun (WGS) entry which is preliminary data.</text>
</comment>
<evidence type="ECO:0000313" key="2">
    <source>
        <dbReference type="EMBL" id="CAE7782746.1"/>
    </source>
</evidence>
<gene>
    <name evidence="2" type="ORF">SPIL2461_LOCUS23294</name>
</gene>
<protein>
    <submittedName>
        <fullName evidence="2">Uncharacterized protein</fullName>
    </submittedName>
</protein>
<feature type="non-terminal residue" evidence="2">
    <location>
        <position position="104"/>
    </location>
</feature>
<reference evidence="2" key="1">
    <citation type="submission" date="2021-02" db="EMBL/GenBank/DDBJ databases">
        <authorList>
            <person name="Dougan E. K."/>
            <person name="Rhodes N."/>
            <person name="Thang M."/>
            <person name="Chan C."/>
        </authorList>
    </citation>
    <scope>NUCLEOTIDE SEQUENCE</scope>
</reference>
<feature type="compositionally biased region" description="Basic and acidic residues" evidence="1">
    <location>
        <begin position="85"/>
        <end position="104"/>
    </location>
</feature>
<feature type="region of interest" description="Disordered" evidence="1">
    <location>
        <begin position="73"/>
        <end position="104"/>
    </location>
</feature>
<accession>A0A812YQ58</accession>
<evidence type="ECO:0000256" key="1">
    <source>
        <dbReference type="SAM" id="MobiDB-lite"/>
    </source>
</evidence>
<feature type="region of interest" description="Disordered" evidence="1">
    <location>
        <begin position="1"/>
        <end position="36"/>
    </location>
</feature>
<feature type="compositionally biased region" description="Acidic residues" evidence="1">
    <location>
        <begin position="11"/>
        <end position="36"/>
    </location>
</feature>
<keyword evidence="3" id="KW-1185">Reference proteome</keyword>
<dbReference type="EMBL" id="CAJNIZ010048115">
    <property type="protein sequence ID" value="CAE7782746.1"/>
    <property type="molecule type" value="Genomic_DNA"/>
</dbReference>